<proteinExistence type="predicted"/>
<sequence>MGGYAAAAFSAAWPGADVVAISPQSTLDKVLVPFETRYRAAWGLDFSGPYGDAAQASASARRVTILYDPYERLDTGHVARFAAPNVVRLRCPLMGHRLGSSLSQMGLLTPTILGALSGNLTPAEFYRALRVRHRFPRYQRELFHRALARGRPDLARRVGRWVLARGDHRAIRRGMAQLEADDRRHQTRPVSQFEG</sequence>
<dbReference type="AlphaFoldDB" id="A0A934LY77"/>
<dbReference type="Proteomes" id="UP000613255">
    <property type="component" value="Unassembled WGS sequence"/>
</dbReference>
<organism evidence="1 2">
    <name type="scientific">Pontibaca salina</name>
    <dbReference type="NCBI Taxonomy" id="2795731"/>
    <lineage>
        <taxon>Bacteria</taxon>
        <taxon>Pseudomonadati</taxon>
        <taxon>Pseudomonadota</taxon>
        <taxon>Alphaproteobacteria</taxon>
        <taxon>Rhodobacterales</taxon>
        <taxon>Roseobacteraceae</taxon>
        <taxon>Pontibaca</taxon>
    </lineage>
</organism>
<protein>
    <submittedName>
        <fullName evidence="1">Uncharacterized protein</fullName>
    </submittedName>
</protein>
<name>A0A934LY77_9RHOB</name>
<comment type="caution">
    <text evidence="1">The sequence shown here is derived from an EMBL/GenBank/DDBJ whole genome shotgun (WGS) entry which is preliminary data.</text>
</comment>
<keyword evidence="2" id="KW-1185">Reference proteome</keyword>
<evidence type="ECO:0000313" key="1">
    <source>
        <dbReference type="EMBL" id="MBI6629457.1"/>
    </source>
</evidence>
<reference evidence="1" key="1">
    <citation type="submission" date="2020-12" db="EMBL/GenBank/DDBJ databases">
        <title>Pontibaca salina gen. nov., sp. nov., isolated from marine sediment.</title>
        <authorList>
            <person name="Bo J."/>
            <person name="Wang S."/>
            <person name="Song X."/>
            <person name="Du Z."/>
        </authorList>
    </citation>
    <scope>NUCLEOTIDE SEQUENCE</scope>
    <source>
        <strain evidence="1">S1109L</strain>
    </source>
</reference>
<gene>
    <name evidence="1" type="ORF">JAO82_06125</name>
</gene>
<evidence type="ECO:0000313" key="2">
    <source>
        <dbReference type="Proteomes" id="UP000613255"/>
    </source>
</evidence>
<accession>A0A934LY77</accession>
<dbReference type="RefSeq" id="WP_198685475.1">
    <property type="nucleotide sequence ID" value="NZ_JAEIJD010000003.1"/>
</dbReference>
<dbReference type="EMBL" id="JAEIJD010000003">
    <property type="protein sequence ID" value="MBI6629457.1"/>
    <property type="molecule type" value="Genomic_DNA"/>
</dbReference>